<sequence>MVREKQPCLEHRLSCPITRGRGRQITGRQALQEVTGGGQGWNGRAFGTWPWKTWGSSLCGSLDRPYSRRRASIRMRGLPLRRAVPSPVVWRENAAPGRPCQAACETSASVETRHPAKSGVAKAHAASRRAAWNHVEVATVEPLERFTWTGPSPRLHGAWLFCIVRPDVPSWSPASSSCNKSVGELSQLMKPWRRRLSKQMLIALAQGDLAGRYTMSLWVFFDRRG</sequence>
<proteinExistence type="predicted"/>
<dbReference type="EMBL" id="JBBPBF010000014">
    <property type="protein sequence ID" value="KAK7611282.1"/>
    <property type="molecule type" value="Genomic_DNA"/>
</dbReference>
<evidence type="ECO:0000313" key="1">
    <source>
        <dbReference type="EMBL" id="KAK7611282.1"/>
    </source>
</evidence>
<gene>
    <name evidence="1" type="ORF">JOL62DRAFT_573436</name>
</gene>
<organism evidence="1 2">
    <name type="scientific">Phyllosticta paracitricarpa</name>
    <dbReference type="NCBI Taxonomy" id="2016321"/>
    <lineage>
        <taxon>Eukaryota</taxon>
        <taxon>Fungi</taxon>
        <taxon>Dikarya</taxon>
        <taxon>Ascomycota</taxon>
        <taxon>Pezizomycotina</taxon>
        <taxon>Dothideomycetes</taxon>
        <taxon>Dothideomycetes incertae sedis</taxon>
        <taxon>Botryosphaeriales</taxon>
        <taxon>Phyllostictaceae</taxon>
        <taxon>Phyllosticta</taxon>
    </lineage>
</organism>
<feature type="non-terminal residue" evidence="1">
    <location>
        <position position="225"/>
    </location>
</feature>
<dbReference type="Proteomes" id="UP001367316">
    <property type="component" value="Unassembled WGS sequence"/>
</dbReference>
<reference evidence="1 2" key="1">
    <citation type="submission" date="2024-04" db="EMBL/GenBank/DDBJ databases">
        <title>Phyllosticta paracitricarpa is synonymous to the EU quarantine fungus P. citricarpa based on phylogenomic analyses.</title>
        <authorList>
            <consortium name="Lawrence Berkeley National Laboratory"/>
            <person name="Van ingen-buijs V.A."/>
            <person name="Van westerhoven A.C."/>
            <person name="Haridas S."/>
            <person name="Skiadas P."/>
            <person name="Martin F."/>
            <person name="Groenewald J.Z."/>
            <person name="Crous P.W."/>
            <person name="Seidl M.F."/>
        </authorList>
    </citation>
    <scope>NUCLEOTIDE SEQUENCE [LARGE SCALE GENOMIC DNA]</scope>
    <source>
        <strain evidence="1 2">CBS 141358</strain>
    </source>
</reference>
<keyword evidence="2" id="KW-1185">Reference proteome</keyword>
<accession>A0ABR1N7X1</accession>
<evidence type="ECO:0000313" key="2">
    <source>
        <dbReference type="Proteomes" id="UP001367316"/>
    </source>
</evidence>
<name>A0ABR1N7X1_9PEZI</name>
<protein>
    <submittedName>
        <fullName evidence="1">Uncharacterized protein</fullName>
    </submittedName>
</protein>
<comment type="caution">
    <text evidence="1">The sequence shown here is derived from an EMBL/GenBank/DDBJ whole genome shotgun (WGS) entry which is preliminary data.</text>
</comment>